<dbReference type="Proteomes" id="UP000194565">
    <property type="component" value="Unassembled WGS sequence"/>
</dbReference>
<reference evidence="1 2" key="1">
    <citation type="submission" date="2014-06" db="EMBL/GenBank/DDBJ databases">
        <authorList>
            <person name="Ju J."/>
            <person name="Zhang J."/>
        </authorList>
    </citation>
    <scope>NUCLEOTIDE SEQUENCE [LARGE SCALE GENOMIC DNA]</scope>
    <source>
        <strain evidence="1">DmW_042</strain>
    </source>
</reference>
<dbReference type="AlphaFoldDB" id="A0A252A899"/>
<dbReference type="EMBL" id="JOMM01000027">
    <property type="protein sequence ID" value="OUI85819.1"/>
    <property type="molecule type" value="Genomic_DNA"/>
</dbReference>
<proteinExistence type="predicted"/>
<organism evidence="1 2">
    <name type="scientific">Acetobacter tropicalis</name>
    <dbReference type="NCBI Taxonomy" id="104102"/>
    <lineage>
        <taxon>Bacteria</taxon>
        <taxon>Pseudomonadati</taxon>
        <taxon>Pseudomonadota</taxon>
        <taxon>Alphaproteobacteria</taxon>
        <taxon>Acetobacterales</taxon>
        <taxon>Acetobacteraceae</taxon>
        <taxon>Acetobacter</taxon>
    </lineage>
</organism>
<sequence>MPPYPYRLVLSWSALLPLLCKQPTQFVIPASYIALRPGIFQSHWPRKLASLPHGCPHLSESGV</sequence>
<accession>A0A252A899</accession>
<evidence type="ECO:0000313" key="1">
    <source>
        <dbReference type="EMBL" id="OUI85819.1"/>
    </source>
</evidence>
<gene>
    <name evidence="1" type="ORF">HC62_08745</name>
</gene>
<comment type="caution">
    <text evidence="1">The sequence shown here is derived from an EMBL/GenBank/DDBJ whole genome shotgun (WGS) entry which is preliminary data.</text>
</comment>
<protein>
    <submittedName>
        <fullName evidence="1">Uncharacterized protein</fullName>
    </submittedName>
</protein>
<evidence type="ECO:0000313" key="2">
    <source>
        <dbReference type="Proteomes" id="UP000194565"/>
    </source>
</evidence>
<name>A0A252A899_9PROT</name>